<dbReference type="InterPro" id="IPR015813">
    <property type="entry name" value="Pyrv/PenolPyrv_kinase-like_dom"/>
</dbReference>
<protein>
    <recommendedName>
        <fullName evidence="3">Carboxyvinyl-carboxyphosphonate phosphorylmutase</fullName>
    </recommendedName>
</protein>
<keyword evidence="1" id="KW-0812">Transmembrane</keyword>
<proteinExistence type="predicted"/>
<dbReference type="GO" id="GO:0003824">
    <property type="term" value="F:catalytic activity"/>
    <property type="evidence" value="ECO:0007669"/>
    <property type="project" value="InterPro"/>
</dbReference>
<evidence type="ECO:0000256" key="1">
    <source>
        <dbReference type="SAM" id="Phobius"/>
    </source>
</evidence>
<accession>X0UMX3</accession>
<dbReference type="SUPFAM" id="SSF51621">
    <property type="entry name" value="Phosphoenolpyruvate/pyruvate domain"/>
    <property type="match status" value="1"/>
</dbReference>
<reference evidence="2" key="1">
    <citation type="journal article" date="2014" name="Front. Microbiol.">
        <title>High frequency of phylogenetically diverse reductive dehalogenase-homologous genes in deep subseafloor sedimentary metagenomes.</title>
        <authorList>
            <person name="Kawai M."/>
            <person name="Futagami T."/>
            <person name="Toyoda A."/>
            <person name="Takaki Y."/>
            <person name="Nishi S."/>
            <person name="Hori S."/>
            <person name="Arai W."/>
            <person name="Tsubouchi T."/>
            <person name="Morono Y."/>
            <person name="Uchiyama I."/>
            <person name="Ito T."/>
            <person name="Fujiyama A."/>
            <person name="Inagaki F."/>
            <person name="Takami H."/>
        </authorList>
    </citation>
    <scope>NUCLEOTIDE SEQUENCE</scope>
    <source>
        <strain evidence="2">Expedition CK06-06</strain>
    </source>
</reference>
<dbReference type="InterPro" id="IPR040442">
    <property type="entry name" value="Pyrv_kinase-like_dom_sf"/>
</dbReference>
<keyword evidence="1" id="KW-0472">Membrane</keyword>
<feature type="non-terminal residue" evidence="2">
    <location>
        <position position="1"/>
    </location>
</feature>
<feature type="transmembrane region" description="Helical" evidence="1">
    <location>
        <begin position="61"/>
        <end position="80"/>
    </location>
</feature>
<evidence type="ECO:0000313" key="2">
    <source>
        <dbReference type="EMBL" id="GAG07109.1"/>
    </source>
</evidence>
<dbReference type="Pfam" id="PF13714">
    <property type="entry name" value="PEP_mutase"/>
    <property type="match status" value="1"/>
</dbReference>
<dbReference type="AlphaFoldDB" id="X0UMX3"/>
<evidence type="ECO:0008006" key="3">
    <source>
        <dbReference type="Google" id="ProtNLM"/>
    </source>
</evidence>
<name>X0UMX3_9ZZZZ</name>
<gene>
    <name evidence="2" type="ORF">S01H1_34869</name>
</gene>
<keyword evidence="1" id="KW-1133">Transmembrane helix</keyword>
<organism evidence="2">
    <name type="scientific">marine sediment metagenome</name>
    <dbReference type="NCBI Taxonomy" id="412755"/>
    <lineage>
        <taxon>unclassified sequences</taxon>
        <taxon>metagenomes</taxon>
        <taxon>ecological metagenomes</taxon>
    </lineage>
</organism>
<comment type="caution">
    <text evidence="2">The sequence shown here is derived from an EMBL/GenBank/DDBJ whole genome shotgun (WGS) entry which is preliminary data.</text>
</comment>
<dbReference type="Gene3D" id="3.20.20.60">
    <property type="entry name" value="Phosphoenolpyruvate-binding domains"/>
    <property type="match status" value="1"/>
</dbReference>
<sequence length="124" mass="13701">DEAIRRARLYKEAGADVLFVEGPRDVEELETIGRELPPPLAVNLIEGGQTPLCSLEKLHEMGFFSVGFVLSGLFAAAAALDRTYRHLRAYGETDSIGDTLMTFDAFGEMIGLEERYAADEAYRV</sequence>
<dbReference type="EMBL" id="BARS01021744">
    <property type="protein sequence ID" value="GAG07109.1"/>
    <property type="molecule type" value="Genomic_DNA"/>
</dbReference>
<dbReference type="PANTHER" id="PTHR42905">
    <property type="entry name" value="PHOSPHOENOLPYRUVATE CARBOXYLASE"/>
    <property type="match status" value="1"/>
</dbReference>
<dbReference type="PANTHER" id="PTHR42905:SF5">
    <property type="entry name" value="CARBOXYVINYL-CARBOXYPHOSPHONATE PHOSPHORYLMUTASE, CHLOROPLASTIC"/>
    <property type="match status" value="1"/>
</dbReference>